<reference evidence="5 6" key="1">
    <citation type="submission" date="2024-02" db="EMBL/GenBank/DDBJ databases">
        <authorList>
            <person name="Chen Y."/>
            <person name="Shah S."/>
            <person name="Dougan E. K."/>
            <person name="Thang M."/>
            <person name="Chan C."/>
        </authorList>
    </citation>
    <scope>NUCLEOTIDE SEQUENCE [LARGE SCALE GENOMIC DNA]</scope>
</reference>
<evidence type="ECO:0000259" key="3">
    <source>
        <dbReference type="PROSITE" id="PS50175"/>
    </source>
</evidence>
<keyword evidence="6" id="KW-1185">Reference proteome</keyword>
<feature type="coiled-coil region" evidence="1">
    <location>
        <begin position="1525"/>
        <end position="1587"/>
    </location>
</feature>
<comment type="caution">
    <text evidence="5">The sequence shown here is derived from an EMBL/GenBank/DDBJ whole genome shotgun (WGS) entry which is preliminary data.</text>
</comment>
<accession>A0ABP0LN70</accession>
<name>A0ABP0LN70_9DINO</name>
<sequence>MEIFDLTQDDSPEELMAEEDDDLGLQVMAIRECDEDPDEMEEIFYECQSGDESAPTRTSSMENTGSDALRAQSEDVTGQIQNVCMVRDETPNVVMTLDSGADVSVAPEQYYALGLPGQQRSVCMMDAQGGAIKSAGNRRLRLQAYTRAGEMVEFVEQFALGVGVTHPLMSFGRLLKQGWVLSRDSQGLYVEHKEKGLMIPARLERNSLVMDVRVCAVRAEDNEMQEMEAMVSNDRDSRENALKLAAETHFVDRGVKRSVEEKEEDKKNEEEDQQMLALMQELSQQVEPDASADRVEEAPAKKLKGEEVEDSQRSPGYTTEESGDVIVEASSSEDGRVQARMARWQNWKLRTGMVKEEPMELSDSPVAEVTDDNRVFPVRREAASLYGFISRELALLERMPGWHALPNGIVVHSSPQATHFLDPSLSFGPEWCGRMTLLKKKDNSGAWEQVESLANYVDTPLPYRPLPGGPRAALTFVAPGLIRDYFVISSEVPVSQYPLLSGEPSSWPDDERDEEGGELPMLAAGSGGRPEIVEDVAFVDPDELRIQIDEAWFDKETKLKDLQEVCKQLGLATSGSKIKVLRRLQSYKHHQEEKMAYEVAQRLFSESRREAIPLSTPKLPSRHEQELHQLTHLPFQSWCQQCVATRSREDPRTKEDQTDRKDRGRPVISFDYGFTYTTGAPEDRQWGTALYDAVGDEQVEKEAKLVGEQDNSSANTNHCAGSRNTSNSSCTQDTSEAMRGEPARNFPPGPHEVETSPKRQRMEEVVGNLAPVTPPLGTKREYALPWDDEDDEKRRMSPKRRIQSVQEEFPGGDEMVAEEVLQQQLNNASDDEDVEVSKGKPPEVNEEELMKLDAEACKHEEERLEKMGVLEKLKEGEVADEDSYVLTSKMVITWKHRDEQGGWFRRARLVGRQFKWSVFTEDAFAPTSASVVVRMLLRLQMRTGLALYTLDVRDAFLLMDQPEDEKAMIVTENGTYRLKRNLPGQRNAAAQWFKGFCKVAKEFGLVQDVMQPTMMKKPDGPNEMNENGKLYLTIHVDDLLLIGHEAEVENFIKYMDTKGWKTEKRGPLYSGSFNYLKREMELIDKGITIRPDKQHIKELARLTKVEQRKCRSTPGDGNFTKLSKDDDPLDYSEITIYRSAVGKLLYIAPDRPDVQYIAQGLAAFMQKPTKKSWQAMRHVSSYLLGTVDEGLLFEHGPKGRSMLNTEENVYEWDINDEVKSMLEVVCDADYAGQRDSRKSVSSVQIYLDGCLLESYVRTQRSIALSSGESEYVAMVGGCSEGLFIKHCWKFLTNEDLEMVCRSDSSAARSLAGRVGVGRTRHIAAGLLWLQQKVGSKELRVTGIPTAVNTSDIGTKVLSKARMSGLKYLIKMINGDDEKIGYAEYQEIKMKEDLKKNTGKLAKTLGANARVAVVIALSLLQGGQGADTQEHETEENEGTDTWWVRLLITMICLASVGALSLARLTLQAVQTWCSRKRGHRQPVQRREEEEDADDPHVRRGLQESTDQHEEPHYENDLEKVNMQWQIVRLEVVVAEQEERLKEAREERDRQAREVVRMYDMCSELRFELEAAKEEKEKAQKRAIQVAGTDDERAREMESMAEEVARAWEVVEVWKKRVTECQRQEQDELRDRLEEVKFTLDRKLWHIGKTSSCYHEHGCGHLVNSTSVRTLKPCAHCIPDAMGTVLNLERIP</sequence>
<feature type="compositionally biased region" description="Basic and acidic residues" evidence="2">
    <location>
        <begin position="751"/>
        <end position="761"/>
    </location>
</feature>
<dbReference type="PROSITE" id="PS50175">
    <property type="entry name" value="ASP_PROT_RETROV"/>
    <property type="match status" value="1"/>
</dbReference>
<gene>
    <name evidence="5" type="ORF">CCMP2556_LOCUS21525</name>
</gene>
<feature type="compositionally biased region" description="Acidic residues" evidence="2">
    <location>
        <begin position="508"/>
        <end position="517"/>
    </location>
</feature>
<dbReference type="Proteomes" id="UP001642484">
    <property type="component" value="Unassembled WGS sequence"/>
</dbReference>
<feature type="domain" description="Peptidase A2" evidence="3">
    <location>
        <begin position="93"/>
        <end position="175"/>
    </location>
</feature>
<evidence type="ECO:0000256" key="1">
    <source>
        <dbReference type="SAM" id="Coils"/>
    </source>
</evidence>
<dbReference type="InterPro" id="IPR013103">
    <property type="entry name" value="RVT_2"/>
</dbReference>
<dbReference type="Pfam" id="PF07727">
    <property type="entry name" value="RVT_2"/>
    <property type="match status" value="1"/>
</dbReference>
<feature type="compositionally biased region" description="Polar residues" evidence="2">
    <location>
        <begin position="709"/>
        <end position="735"/>
    </location>
</feature>
<feature type="compositionally biased region" description="Polar residues" evidence="2">
    <location>
        <begin position="55"/>
        <end position="66"/>
    </location>
</feature>
<dbReference type="InterPro" id="IPR003034">
    <property type="entry name" value="SAP_dom"/>
</dbReference>
<dbReference type="CDD" id="cd09272">
    <property type="entry name" value="RNase_HI_RT_Ty1"/>
    <property type="match status" value="1"/>
</dbReference>
<keyword evidence="1" id="KW-0175">Coiled coil</keyword>
<feature type="compositionally biased region" description="Basic and acidic residues" evidence="2">
    <location>
        <begin position="646"/>
        <end position="665"/>
    </location>
</feature>
<protein>
    <recommendedName>
        <fullName evidence="7">Retrovirus-related Pol polyprotein from transposon TNT 1-94</fullName>
    </recommendedName>
</protein>
<dbReference type="InterPro" id="IPR001995">
    <property type="entry name" value="Peptidase_A2_cat"/>
</dbReference>
<feature type="region of interest" description="Disordered" evidence="2">
    <location>
        <begin position="284"/>
        <end position="323"/>
    </location>
</feature>
<feature type="region of interest" description="Disordered" evidence="2">
    <location>
        <begin position="705"/>
        <end position="761"/>
    </location>
</feature>
<feature type="region of interest" description="Disordered" evidence="2">
    <location>
        <begin position="1476"/>
        <end position="1516"/>
    </location>
</feature>
<dbReference type="PANTHER" id="PTHR11439:SF463">
    <property type="entry name" value="REVERSE TRANSCRIPTASE TY1_COPIA-TYPE DOMAIN-CONTAINING PROTEIN"/>
    <property type="match status" value="1"/>
</dbReference>
<dbReference type="PROSITE" id="PS00141">
    <property type="entry name" value="ASP_PROTEASE"/>
    <property type="match status" value="1"/>
</dbReference>
<organism evidence="5 6">
    <name type="scientific">Durusdinium trenchii</name>
    <dbReference type="NCBI Taxonomy" id="1381693"/>
    <lineage>
        <taxon>Eukaryota</taxon>
        <taxon>Sar</taxon>
        <taxon>Alveolata</taxon>
        <taxon>Dinophyceae</taxon>
        <taxon>Suessiales</taxon>
        <taxon>Symbiodiniaceae</taxon>
        <taxon>Durusdinium</taxon>
    </lineage>
</organism>
<feature type="domain" description="SAP" evidence="4">
    <location>
        <begin position="554"/>
        <end position="588"/>
    </location>
</feature>
<evidence type="ECO:0000313" key="5">
    <source>
        <dbReference type="EMBL" id="CAK9039787.1"/>
    </source>
</evidence>
<evidence type="ECO:0000256" key="2">
    <source>
        <dbReference type="SAM" id="MobiDB-lite"/>
    </source>
</evidence>
<dbReference type="PROSITE" id="PS50800">
    <property type="entry name" value="SAP"/>
    <property type="match status" value="1"/>
</dbReference>
<dbReference type="EMBL" id="CAXAMN010013058">
    <property type="protein sequence ID" value="CAK9039787.1"/>
    <property type="molecule type" value="Genomic_DNA"/>
</dbReference>
<feature type="compositionally biased region" description="Basic and acidic residues" evidence="2">
    <location>
        <begin position="1493"/>
        <end position="1516"/>
    </location>
</feature>
<dbReference type="PANTHER" id="PTHR11439">
    <property type="entry name" value="GAG-POL-RELATED RETROTRANSPOSON"/>
    <property type="match status" value="1"/>
</dbReference>
<feature type="region of interest" description="Disordered" evidence="2">
    <location>
        <begin position="48"/>
        <end position="71"/>
    </location>
</feature>
<dbReference type="InterPro" id="IPR001969">
    <property type="entry name" value="Aspartic_peptidase_AS"/>
</dbReference>
<feature type="compositionally biased region" description="Basic and acidic residues" evidence="2">
    <location>
        <begin position="291"/>
        <end position="312"/>
    </location>
</feature>
<proteinExistence type="predicted"/>
<evidence type="ECO:0000259" key="4">
    <source>
        <dbReference type="PROSITE" id="PS50800"/>
    </source>
</evidence>
<feature type="region of interest" description="Disordered" evidence="2">
    <location>
        <begin position="500"/>
        <end position="525"/>
    </location>
</feature>
<evidence type="ECO:0000313" key="6">
    <source>
        <dbReference type="Proteomes" id="UP001642484"/>
    </source>
</evidence>
<evidence type="ECO:0008006" key="7">
    <source>
        <dbReference type="Google" id="ProtNLM"/>
    </source>
</evidence>
<feature type="region of interest" description="Disordered" evidence="2">
    <location>
        <begin position="646"/>
        <end position="666"/>
    </location>
</feature>